<organism evidence="7 8">
    <name type="scientific">Abeliophyllum distichum</name>
    <dbReference type="NCBI Taxonomy" id="126358"/>
    <lineage>
        <taxon>Eukaryota</taxon>
        <taxon>Viridiplantae</taxon>
        <taxon>Streptophyta</taxon>
        <taxon>Embryophyta</taxon>
        <taxon>Tracheophyta</taxon>
        <taxon>Spermatophyta</taxon>
        <taxon>Magnoliopsida</taxon>
        <taxon>eudicotyledons</taxon>
        <taxon>Gunneridae</taxon>
        <taxon>Pentapetalae</taxon>
        <taxon>asterids</taxon>
        <taxon>lamiids</taxon>
        <taxon>Lamiales</taxon>
        <taxon>Oleaceae</taxon>
        <taxon>Forsythieae</taxon>
        <taxon>Abeliophyllum</taxon>
    </lineage>
</organism>
<sequence length="171" mass="18756">MVGAAAATATTVILSAKPRDPTFHLISIDLTSFKLNFPLLDTEMTITVHVTNPNVVSIQYSSTEMLIYYAGSLLGSAPVMASSQPPKSCQLLRLSARLSGLQLAHHATRFLADVARREIVLDSAVHIEGAAKVLWWDHKFSVHVDSHVTVDPLFLDIIDQENKSEMDVFVT</sequence>
<dbReference type="SMART" id="SM00769">
    <property type="entry name" value="WHy"/>
    <property type="match status" value="1"/>
</dbReference>
<evidence type="ECO:0000256" key="1">
    <source>
        <dbReference type="ARBA" id="ARBA00004167"/>
    </source>
</evidence>
<feature type="domain" description="Water stress and hypersensitive response" evidence="5">
    <location>
        <begin position="28"/>
        <end position="141"/>
    </location>
</feature>
<dbReference type="Proteomes" id="UP001604336">
    <property type="component" value="Unassembled WGS sequence"/>
</dbReference>
<protein>
    <submittedName>
        <fullName evidence="7">Late</fullName>
    </submittedName>
</protein>
<dbReference type="InterPro" id="IPR004864">
    <property type="entry name" value="LEA_2"/>
</dbReference>
<dbReference type="SUPFAM" id="SSF117070">
    <property type="entry name" value="LEA14-like"/>
    <property type="match status" value="1"/>
</dbReference>
<dbReference type="Pfam" id="PF03168">
    <property type="entry name" value="LEA_2"/>
    <property type="match status" value="1"/>
</dbReference>
<dbReference type="InterPro" id="IPR013990">
    <property type="entry name" value="WHy-dom"/>
</dbReference>
<comment type="caution">
    <text evidence="7">The sequence shown here is derived from an EMBL/GenBank/DDBJ whole genome shotgun (WGS) entry which is preliminary data.</text>
</comment>
<gene>
    <name evidence="6" type="ORF">Adt_01995</name>
    <name evidence="7" type="ORF">Adt_01997</name>
</gene>
<dbReference type="EMBL" id="JBFOLK010000001">
    <property type="protein sequence ID" value="KAL2541017.1"/>
    <property type="molecule type" value="Genomic_DNA"/>
</dbReference>
<keyword evidence="4" id="KW-0472">Membrane</keyword>
<name>A0ABD1VUE7_9LAMI</name>
<dbReference type="Gene3D" id="2.60.40.1820">
    <property type="match status" value="1"/>
</dbReference>
<evidence type="ECO:0000313" key="8">
    <source>
        <dbReference type="Proteomes" id="UP001604336"/>
    </source>
</evidence>
<dbReference type="PANTHER" id="PTHR31234">
    <property type="entry name" value="LATE EMBRYOGENESIS ABUNDANT (LEA) HYDROXYPROLINE-RICH GLYCOPROTEIN FAMILY"/>
    <property type="match status" value="1"/>
</dbReference>
<evidence type="ECO:0000256" key="4">
    <source>
        <dbReference type="ARBA" id="ARBA00023136"/>
    </source>
</evidence>
<dbReference type="GO" id="GO:0016020">
    <property type="term" value="C:membrane"/>
    <property type="evidence" value="ECO:0007669"/>
    <property type="project" value="UniProtKB-SubCell"/>
</dbReference>
<evidence type="ECO:0000313" key="6">
    <source>
        <dbReference type="EMBL" id="KAL2541017.1"/>
    </source>
</evidence>
<dbReference type="PANTHER" id="PTHR31234:SF2">
    <property type="entry name" value="OS05G0199100 PROTEIN"/>
    <property type="match status" value="1"/>
</dbReference>
<dbReference type="InterPro" id="IPR044839">
    <property type="entry name" value="NDR1-like"/>
</dbReference>
<dbReference type="AlphaFoldDB" id="A0ABD1VUE7"/>
<keyword evidence="3" id="KW-1133">Transmembrane helix</keyword>
<evidence type="ECO:0000313" key="7">
    <source>
        <dbReference type="EMBL" id="KAL2541019.1"/>
    </source>
</evidence>
<dbReference type="EMBL" id="JBFOLK010000001">
    <property type="protein sequence ID" value="KAL2541019.1"/>
    <property type="molecule type" value="Genomic_DNA"/>
</dbReference>
<evidence type="ECO:0000256" key="2">
    <source>
        <dbReference type="ARBA" id="ARBA00022692"/>
    </source>
</evidence>
<reference evidence="7" key="1">
    <citation type="submission" date="2024-07" db="EMBL/GenBank/DDBJ databases">
        <title>Two chromosome-level genome assemblies of Korean endemic species Abeliophyllum distichum and Forsythia ovata (Oleaceae).</title>
        <authorList>
            <person name="Mun J.H."/>
        </authorList>
    </citation>
    <scope>NUCLEOTIDE SEQUENCE</scope>
    <source>
        <strain evidence="7">KNKB198505000391</strain>
        <tissue evidence="7">Leaf</tissue>
    </source>
</reference>
<keyword evidence="2" id="KW-0812">Transmembrane</keyword>
<evidence type="ECO:0000259" key="5">
    <source>
        <dbReference type="SMART" id="SM00769"/>
    </source>
</evidence>
<accession>A0ABD1VUE7</accession>
<comment type="subcellular location">
    <subcellularLocation>
        <location evidence="1">Membrane</location>
        <topology evidence="1">Single-pass membrane protein</topology>
    </subcellularLocation>
</comment>
<keyword evidence="8" id="KW-1185">Reference proteome</keyword>
<evidence type="ECO:0000256" key="3">
    <source>
        <dbReference type="ARBA" id="ARBA00022989"/>
    </source>
</evidence>
<proteinExistence type="predicted"/>
<reference evidence="8" key="2">
    <citation type="submission" date="2024-07" db="EMBL/GenBank/DDBJ databases">
        <title>Two chromosome-level genome assemblies of Korean endemic species Abeliophyllum distichum and Forsythia ovata (Oleaceae).</title>
        <authorList>
            <person name="Jang H."/>
        </authorList>
    </citation>
    <scope>NUCLEOTIDE SEQUENCE [LARGE SCALE GENOMIC DNA]</scope>
</reference>